<evidence type="ECO:0000256" key="5">
    <source>
        <dbReference type="ARBA" id="ARBA00022927"/>
    </source>
</evidence>
<evidence type="ECO:0000256" key="6">
    <source>
        <dbReference type="ARBA" id="ARBA00023034"/>
    </source>
</evidence>
<keyword evidence="6" id="KW-0333">Golgi apparatus</keyword>
<dbReference type="PIRSF" id="PIRSF037094">
    <property type="entry name" value="AP1_complex_gamma"/>
    <property type="match status" value="1"/>
</dbReference>
<dbReference type="InterPro" id="IPR017107">
    <property type="entry name" value="AP1_complex_gsu"/>
</dbReference>
<dbReference type="GO" id="GO:0015031">
    <property type="term" value="P:protein transport"/>
    <property type="evidence" value="ECO:0007669"/>
    <property type="project" value="UniProtKB-KW"/>
</dbReference>
<comment type="similarity">
    <text evidence="3">Belongs to the adaptor complexes large subunit family.</text>
</comment>
<dbReference type="InterPro" id="IPR013041">
    <property type="entry name" value="Clathrin_app_Ig-like_sf"/>
</dbReference>
<evidence type="ECO:0000256" key="8">
    <source>
        <dbReference type="ARBA" id="ARBA00023329"/>
    </source>
</evidence>
<proteinExistence type="inferred from homology"/>
<name>A0ABD2Q4U3_9PLAT</name>
<evidence type="ECO:0000256" key="1">
    <source>
        <dbReference type="ARBA" id="ARBA00004156"/>
    </source>
</evidence>
<dbReference type="AlphaFoldDB" id="A0ABD2Q4U3"/>
<organism evidence="12 13">
    <name type="scientific">Cichlidogyrus casuarinus</name>
    <dbReference type="NCBI Taxonomy" id="1844966"/>
    <lineage>
        <taxon>Eukaryota</taxon>
        <taxon>Metazoa</taxon>
        <taxon>Spiralia</taxon>
        <taxon>Lophotrochozoa</taxon>
        <taxon>Platyhelminthes</taxon>
        <taxon>Monogenea</taxon>
        <taxon>Monopisthocotylea</taxon>
        <taxon>Dactylogyridea</taxon>
        <taxon>Ancyrocephalidae</taxon>
        <taxon>Cichlidogyrus</taxon>
    </lineage>
</organism>
<accession>A0ABD2Q4U3</accession>
<evidence type="ECO:0000256" key="7">
    <source>
        <dbReference type="ARBA" id="ARBA00023136"/>
    </source>
</evidence>
<sequence>MLDGLNIINQITGPKRLRELVKDIRAAKTAAEERALINKECALIRDCFRSEKETYRCRNVAKLLYIHMLGYPAHFGQLECLKLIASNRFTDKRVGYLGAMLLLDEKTDVHILLNNSLKKDLNHTVPYIVSLALTTLGSICSTEMCRDLAGEVERLIKCNNIYLKKKAALCAFRIIKKVPDLMEMFLPCTRFLMQEKNHGVMLATITLITEMCNLSPDALEYFRKQMVPLLIKTMKTLIVFGYSNEQDASRISDPFLQVKILRLMRLLGHGNQAISEQLNDILAQVATNTETSKNIGHAILYEIVLTIMGIESDPGLRVLAVNILGRFLLNSDKNIRYVALNTLKQVVLADYKAVQRHRATILECLKDNDVSIQRRAVDLCFVLINQSNLKLMVRDLLAYLPKCEDEFKGDVCSKIITSAEQFAPDKKWHFDALLQLFMIAGNHAGDDVVSSFVALTSQMTALHAYAVHHLYSAMIEDFKQQPLVQAASWCIGEYGDLLTQPLAPLEDATGTEDAQYDNPIIYNQDIRARSETEVLDVLAKALVSPLTNTITRQMIIVTLTKLAIRFSAQHKTRIEQLVKHYSTSMQLELQQRSVEYSAILHRPIQMQQGLLECMPAMTWSRAAQIQKSAPQLDDLQNGNTKSSDILDLLNGDAPVEASTLTQDLFTPMAPDNILDLLSSDTGTFNEMLKPSQTQPTTTNGQKSNGNSLDDLFGPVKTTNTHQMTVYDQGGIKVVFDCKNENDGCMTLDVTSRNTSGTDWELYEFLAAVPKSMQIQVLPPSQNSLPSEDLFSPKPVTQTIKITNLAKAPMKMRVKLDYQAQGTKNSLQFQ</sequence>
<dbReference type="Gene3D" id="2.60.40.1230">
    <property type="match status" value="1"/>
</dbReference>
<dbReference type="EMBL" id="JBJKFK010001076">
    <property type="protein sequence ID" value="KAL3314172.1"/>
    <property type="molecule type" value="Genomic_DNA"/>
</dbReference>
<feature type="non-terminal residue" evidence="12">
    <location>
        <position position="829"/>
    </location>
</feature>
<dbReference type="Proteomes" id="UP001626550">
    <property type="component" value="Unassembled WGS sequence"/>
</dbReference>
<protein>
    <submittedName>
        <fullName evidence="12">AP-1 complex subunit gamma-1</fullName>
    </submittedName>
</protein>
<feature type="domain" description="GAE" evidence="11">
    <location>
        <begin position="718"/>
        <end position="829"/>
    </location>
</feature>
<evidence type="ECO:0000259" key="11">
    <source>
        <dbReference type="PROSITE" id="PS50180"/>
    </source>
</evidence>
<dbReference type="InterPro" id="IPR008152">
    <property type="entry name" value="Clathrin_a/b/g-adaptin_app_Ig"/>
</dbReference>
<dbReference type="Pfam" id="PF01602">
    <property type="entry name" value="Adaptin_N"/>
    <property type="match status" value="1"/>
</dbReference>
<dbReference type="InterPro" id="IPR016024">
    <property type="entry name" value="ARM-type_fold"/>
</dbReference>
<comment type="subcellular location">
    <subcellularLocation>
        <location evidence="1">Cytoplasmic vesicle membrane</location>
    </subcellularLocation>
    <subcellularLocation>
        <location evidence="9">Endomembrane system</location>
        <topology evidence="9">Peripheral membrane protein</topology>
        <orientation evidence="9">Cytoplasmic side</orientation>
    </subcellularLocation>
    <subcellularLocation>
        <location evidence="2">Golgi apparatus</location>
    </subcellularLocation>
</comment>
<evidence type="ECO:0000256" key="2">
    <source>
        <dbReference type="ARBA" id="ARBA00004555"/>
    </source>
</evidence>
<gene>
    <name evidence="12" type="primary">AP1G1</name>
    <name evidence="12" type="ORF">Ciccas_007218</name>
</gene>
<dbReference type="InterPro" id="IPR050840">
    <property type="entry name" value="Adaptor_Complx_Large_Subunit"/>
</dbReference>
<dbReference type="InterPro" id="IPR008153">
    <property type="entry name" value="GAE_dom"/>
</dbReference>
<comment type="caution">
    <text evidence="12">The sequence shown here is derived from an EMBL/GenBank/DDBJ whole genome shotgun (WGS) entry which is preliminary data.</text>
</comment>
<dbReference type="PANTHER" id="PTHR22780">
    <property type="entry name" value="ADAPTIN, ALPHA/GAMMA/EPSILON"/>
    <property type="match status" value="1"/>
</dbReference>
<evidence type="ECO:0000313" key="12">
    <source>
        <dbReference type="EMBL" id="KAL3314172.1"/>
    </source>
</evidence>
<keyword evidence="8" id="KW-0968">Cytoplasmic vesicle</keyword>
<dbReference type="SUPFAM" id="SSF49348">
    <property type="entry name" value="Clathrin adaptor appendage domain"/>
    <property type="match status" value="1"/>
</dbReference>
<dbReference type="InterPro" id="IPR011989">
    <property type="entry name" value="ARM-like"/>
</dbReference>
<dbReference type="Pfam" id="PF02883">
    <property type="entry name" value="Alpha_adaptinC2"/>
    <property type="match status" value="1"/>
</dbReference>
<feature type="region of interest" description="Disordered" evidence="10">
    <location>
        <begin position="685"/>
        <end position="708"/>
    </location>
</feature>
<keyword evidence="5" id="KW-0653">Protein transport</keyword>
<dbReference type="GO" id="GO:0005794">
    <property type="term" value="C:Golgi apparatus"/>
    <property type="evidence" value="ECO:0007669"/>
    <property type="project" value="UniProtKB-SubCell"/>
</dbReference>
<evidence type="ECO:0000256" key="4">
    <source>
        <dbReference type="ARBA" id="ARBA00022448"/>
    </source>
</evidence>
<dbReference type="SMART" id="SM00809">
    <property type="entry name" value="Alpha_adaptinC2"/>
    <property type="match status" value="1"/>
</dbReference>
<feature type="compositionally biased region" description="Polar residues" evidence="10">
    <location>
        <begin position="685"/>
        <end position="707"/>
    </location>
</feature>
<reference evidence="12 13" key="1">
    <citation type="submission" date="2024-11" db="EMBL/GenBank/DDBJ databases">
        <title>Adaptive evolution of stress response genes in parasites aligns with host niche diversity.</title>
        <authorList>
            <person name="Hahn C."/>
            <person name="Resl P."/>
        </authorList>
    </citation>
    <scope>NUCLEOTIDE SEQUENCE [LARGE SCALE GENOMIC DNA]</scope>
    <source>
        <strain evidence="12">EGGRZ-B1_66</strain>
        <tissue evidence="12">Body</tissue>
    </source>
</reference>
<dbReference type="Gene3D" id="1.25.10.10">
    <property type="entry name" value="Leucine-rich Repeat Variant"/>
    <property type="match status" value="1"/>
</dbReference>
<dbReference type="FunFam" id="1.25.10.10:FF:000030">
    <property type="entry name" value="AP-1 complex subunit gamma"/>
    <property type="match status" value="1"/>
</dbReference>
<evidence type="ECO:0000256" key="9">
    <source>
        <dbReference type="ARBA" id="ARBA00029433"/>
    </source>
</evidence>
<keyword evidence="7" id="KW-0472">Membrane</keyword>
<dbReference type="GO" id="GO:0030659">
    <property type="term" value="C:cytoplasmic vesicle membrane"/>
    <property type="evidence" value="ECO:0007669"/>
    <property type="project" value="UniProtKB-SubCell"/>
</dbReference>
<keyword evidence="13" id="KW-1185">Reference proteome</keyword>
<keyword evidence="4" id="KW-0813">Transport</keyword>
<dbReference type="PROSITE" id="PS50180">
    <property type="entry name" value="GAE"/>
    <property type="match status" value="1"/>
</dbReference>
<evidence type="ECO:0000313" key="13">
    <source>
        <dbReference type="Proteomes" id="UP001626550"/>
    </source>
</evidence>
<evidence type="ECO:0000256" key="10">
    <source>
        <dbReference type="SAM" id="MobiDB-lite"/>
    </source>
</evidence>
<evidence type="ECO:0000256" key="3">
    <source>
        <dbReference type="ARBA" id="ARBA00006613"/>
    </source>
</evidence>
<dbReference type="SUPFAM" id="SSF48371">
    <property type="entry name" value="ARM repeat"/>
    <property type="match status" value="1"/>
</dbReference>
<dbReference type="InterPro" id="IPR002553">
    <property type="entry name" value="Clathrin/coatomer_adapt-like_N"/>
</dbReference>